<reference evidence="1 2" key="1">
    <citation type="submission" date="2021-04" db="EMBL/GenBank/DDBJ databases">
        <title>Determining the burden of carbapenem-resistant Enterobacterales from a tertiary public heath setting in Bangladesh: a clinical, epidemiological, and molecular study.</title>
        <authorList>
            <person name="Farzana R."/>
            <person name="Walsh T.R."/>
        </authorList>
    </citation>
    <scope>NUCLEOTIDE SEQUENCE [LARGE SCALE GENOMIC DNA]</scope>
    <source>
        <strain evidence="2">dmpro_s316</strain>
    </source>
</reference>
<evidence type="ECO:0000313" key="1">
    <source>
        <dbReference type="EMBL" id="MER5078978.1"/>
    </source>
</evidence>
<feature type="non-terminal residue" evidence="1">
    <location>
        <position position="1"/>
    </location>
</feature>
<accession>A0ABD5LA44</accession>
<protein>
    <submittedName>
        <fullName evidence="1">Acetyltransferase</fullName>
    </submittedName>
</protein>
<dbReference type="AlphaFoldDB" id="A0ABD5LA44"/>
<dbReference type="EMBL" id="JAGSRH010000054">
    <property type="protein sequence ID" value="MER5078978.1"/>
    <property type="molecule type" value="Genomic_DNA"/>
</dbReference>
<organism evidence="1 2">
    <name type="scientific">Providencia stuartii</name>
    <dbReference type="NCBI Taxonomy" id="588"/>
    <lineage>
        <taxon>Bacteria</taxon>
        <taxon>Pseudomonadati</taxon>
        <taxon>Pseudomonadota</taxon>
        <taxon>Gammaproteobacteria</taxon>
        <taxon>Enterobacterales</taxon>
        <taxon>Morganellaceae</taxon>
        <taxon>Providencia</taxon>
    </lineage>
</organism>
<evidence type="ECO:0000313" key="2">
    <source>
        <dbReference type="Proteomes" id="UP001495779"/>
    </source>
</evidence>
<gene>
    <name evidence="1" type="ORF">KDV35_19285</name>
</gene>
<dbReference type="Proteomes" id="UP001495779">
    <property type="component" value="Unassembled WGS sequence"/>
</dbReference>
<comment type="caution">
    <text evidence="1">The sequence shown here is derived from an EMBL/GenBank/DDBJ whole genome shotgun (WGS) entry which is preliminary data.</text>
</comment>
<sequence>NYREVPLPFNRSRLYELKASNSAGDGTVPVESLKTIQRQNGQLIKSVLATNVDHQGAYEVKNLDDIHQRPALQFTLRAIAKMVQEVPAC</sequence>
<proteinExistence type="predicted"/>
<name>A0ABD5LA44_PROST</name>